<evidence type="ECO:0000256" key="1">
    <source>
        <dbReference type="SAM" id="Phobius"/>
    </source>
</evidence>
<evidence type="ECO:0000313" key="3">
    <source>
        <dbReference type="EMBL" id="VFK51730.1"/>
    </source>
</evidence>
<evidence type="ECO:0000313" key="2">
    <source>
        <dbReference type="EMBL" id="VFK50486.1"/>
    </source>
</evidence>
<gene>
    <name evidence="4" type="ORF">BECKTUN1418D_GA0071000_10506</name>
    <name evidence="2" type="ORF">BECKTUN1418E_GA0071001_100333</name>
    <name evidence="3" type="ORF">BECKTUN1418F_GA0071002_100333</name>
</gene>
<dbReference type="EMBL" id="CAADFV010000003">
    <property type="protein sequence ID" value="VFK50486.1"/>
    <property type="molecule type" value="Genomic_DNA"/>
</dbReference>
<dbReference type="EMBL" id="CAADFX010000050">
    <property type="protein sequence ID" value="VFK56592.1"/>
    <property type="molecule type" value="Genomic_DNA"/>
</dbReference>
<keyword evidence="1" id="KW-0472">Membrane</keyword>
<name>A0A450Z9L2_9GAMM</name>
<evidence type="ECO:0000313" key="4">
    <source>
        <dbReference type="EMBL" id="VFK56592.1"/>
    </source>
</evidence>
<accession>A0A450Z9L2</accession>
<keyword evidence="1" id="KW-1133">Transmembrane helix</keyword>
<proteinExistence type="predicted"/>
<reference evidence="2" key="1">
    <citation type="submission" date="2019-02" db="EMBL/GenBank/DDBJ databases">
        <authorList>
            <person name="Gruber-Vodicka R. H."/>
            <person name="Seah K. B. B."/>
        </authorList>
    </citation>
    <scope>NUCLEOTIDE SEQUENCE</scope>
    <source>
        <strain evidence="4">BECK_BY1</strain>
        <strain evidence="2">BECK_BY2</strain>
        <strain evidence="3">BECK_BY3</strain>
    </source>
</reference>
<feature type="transmembrane region" description="Helical" evidence="1">
    <location>
        <begin position="21"/>
        <end position="39"/>
    </location>
</feature>
<dbReference type="AlphaFoldDB" id="A0A450Z9L2"/>
<keyword evidence="1" id="KW-0812">Transmembrane</keyword>
<organism evidence="2">
    <name type="scientific">Candidatus Kentrum sp. TUN</name>
    <dbReference type="NCBI Taxonomy" id="2126343"/>
    <lineage>
        <taxon>Bacteria</taxon>
        <taxon>Pseudomonadati</taxon>
        <taxon>Pseudomonadota</taxon>
        <taxon>Gammaproteobacteria</taxon>
        <taxon>Candidatus Kentrum</taxon>
    </lineage>
</organism>
<dbReference type="EMBL" id="CAADFY010000003">
    <property type="protein sequence ID" value="VFK51730.1"/>
    <property type="molecule type" value="Genomic_DNA"/>
</dbReference>
<sequence>MHILPISHGNMLALRAKVDRGLTLLHAWVLSGFLFFRYIEMSAPETIRTSDLPLHITTAFAANLKAVRDPDFLFTIGNKLNYL</sequence>
<protein>
    <submittedName>
        <fullName evidence="2">Uncharacterized protein</fullName>
    </submittedName>
</protein>